<dbReference type="EMBL" id="AP025226">
    <property type="protein sequence ID" value="BDB98231.1"/>
    <property type="molecule type" value="Genomic_DNA"/>
</dbReference>
<name>A0AAQ4CR00_9CREN</name>
<organism evidence="1 2">
    <name type="scientific">Saccharolobus caldissimus</name>
    <dbReference type="NCBI Taxonomy" id="1702097"/>
    <lineage>
        <taxon>Archaea</taxon>
        <taxon>Thermoproteota</taxon>
        <taxon>Thermoprotei</taxon>
        <taxon>Sulfolobales</taxon>
        <taxon>Sulfolobaceae</taxon>
        <taxon>Saccharolobus</taxon>
    </lineage>
</organism>
<evidence type="ECO:0000313" key="1">
    <source>
        <dbReference type="EMBL" id="BDB98231.1"/>
    </source>
</evidence>
<proteinExistence type="predicted"/>
<evidence type="ECO:0000313" key="2">
    <source>
        <dbReference type="Proteomes" id="UP001319921"/>
    </source>
</evidence>
<sequence>MIILLMVGKNLSEEERRKEEIRKLLILIAMARM</sequence>
<accession>A0AAQ4CR00</accession>
<reference evidence="1 2" key="1">
    <citation type="journal article" date="2022" name="Microbiol. Resour. Announc.">
        <title>Complete Genome Sequence of the Hyperthermophilic and Acidophilic Archaeon Saccharolobus caldissimus Strain HS-3T.</title>
        <authorList>
            <person name="Sakai H.D."/>
            <person name="Kurosawa N."/>
        </authorList>
    </citation>
    <scope>NUCLEOTIDE SEQUENCE [LARGE SCALE GENOMIC DNA]</scope>
    <source>
        <strain evidence="1 2">JCM32116</strain>
    </source>
</reference>
<dbReference type="AlphaFoldDB" id="A0AAQ4CR00"/>
<protein>
    <submittedName>
        <fullName evidence="1">Uncharacterized protein</fullName>
    </submittedName>
</protein>
<dbReference type="Proteomes" id="UP001319921">
    <property type="component" value="Chromosome"/>
</dbReference>
<keyword evidence="2" id="KW-1185">Reference proteome</keyword>
<dbReference type="KEGG" id="scas:SACC_12480"/>
<gene>
    <name evidence="1" type="ORF">SACC_12480</name>
</gene>